<comment type="caution">
    <text evidence="1">The sequence shown here is derived from an EMBL/GenBank/DDBJ whole genome shotgun (WGS) entry which is preliminary data.</text>
</comment>
<dbReference type="OrthoDB" id="644302at2"/>
<protein>
    <submittedName>
        <fullName evidence="1">Uncharacterized protein</fullName>
    </submittedName>
</protein>
<proteinExistence type="predicted"/>
<dbReference type="Proteomes" id="UP000435036">
    <property type="component" value="Unassembled WGS sequence"/>
</dbReference>
<reference evidence="1 2" key="1">
    <citation type="submission" date="2019-12" db="EMBL/GenBank/DDBJ databases">
        <authorList>
            <person name="Dong K."/>
        </authorList>
    </citation>
    <scope>NUCLEOTIDE SEQUENCE [LARGE SCALE GENOMIC DNA]</scope>
    <source>
        <strain evidence="1 2">JCM 31225</strain>
    </source>
</reference>
<sequence length="259" mass="29565">MKNVIKTTLLLGVLLASCQKDFDATNDPTDEVGNISIGLSKDSARSAFSKILSKAVFNEPELRNFIKSTAIDEFDNDQDVFYPFVRDEMVSEGKTFREILDMYSENKEILLQIEEALPLLNIYVPDLTAFFKFNAEHWDTSDKEIVVTALNQNNDPHVFYGNGERMFTLDKNEIPGFPCLVIKNNERVKLKNDIKVKGVSSKSAYEFVADAFDKKLKTKSLSNSTENRTLTLGAWSEFGVHPDYWQRDYIYYGMSRSNS</sequence>
<dbReference type="AlphaFoldDB" id="A0A6N8KUE4"/>
<keyword evidence="2" id="KW-1185">Reference proteome</keyword>
<accession>A0A6N8KUE4</accession>
<dbReference type="EMBL" id="WSQA01000001">
    <property type="protein sequence ID" value="MVZ60686.1"/>
    <property type="molecule type" value="Genomic_DNA"/>
</dbReference>
<dbReference type="PROSITE" id="PS51257">
    <property type="entry name" value="PROKAR_LIPOPROTEIN"/>
    <property type="match status" value="1"/>
</dbReference>
<organism evidence="1 2">
    <name type="scientific">Sphingobacterium humi</name>
    <dbReference type="NCBI Taxonomy" id="1796905"/>
    <lineage>
        <taxon>Bacteria</taxon>
        <taxon>Pseudomonadati</taxon>
        <taxon>Bacteroidota</taxon>
        <taxon>Sphingobacteriia</taxon>
        <taxon>Sphingobacteriales</taxon>
        <taxon>Sphingobacteriaceae</taxon>
        <taxon>Sphingobacterium</taxon>
    </lineage>
</organism>
<gene>
    <name evidence="1" type="ORF">GQF63_01490</name>
</gene>
<name>A0A6N8KUE4_9SPHI</name>
<evidence type="ECO:0000313" key="1">
    <source>
        <dbReference type="EMBL" id="MVZ60686.1"/>
    </source>
</evidence>
<evidence type="ECO:0000313" key="2">
    <source>
        <dbReference type="Proteomes" id="UP000435036"/>
    </source>
</evidence>
<dbReference type="RefSeq" id="WP_160367316.1">
    <property type="nucleotide sequence ID" value="NZ_WSQA01000001.1"/>
</dbReference>